<dbReference type="EMBL" id="JAANER010000001">
    <property type="protein sequence ID" value="KAG9195877.1"/>
    <property type="molecule type" value="Genomic_DNA"/>
</dbReference>
<feature type="compositionally biased region" description="Low complexity" evidence="1">
    <location>
        <begin position="84"/>
        <end position="94"/>
    </location>
</feature>
<feature type="region of interest" description="Disordered" evidence="1">
    <location>
        <begin position="76"/>
        <end position="162"/>
    </location>
</feature>
<gene>
    <name evidence="2" type="ORF">G6011_00998</name>
</gene>
<feature type="compositionally biased region" description="Basic and acidic residues" evidence="1">
    <location>
        <begin position="144"/>
        <end position="156"/>
    </location>
</feature>
<evidence type="ECO:0000313" key="3">
    <source>
        <dbReference type="Proteomes" id="UP001199106"/>
    </source>
</evidence>
<sequence>MPPKKVAGDSADAGGKFSWTAENDRTLLVLTMGRALTTEDFHKLAKDALPPGTNWNAVRQRVSKMRVEQRKRFEDLGWAMPESAAKTPTKTPKGTPKKRAAATDKNDEGGDAETESPTKKPRARRPKKETVKKEIEDEGMAGGDMKDEGVKEKEFVEAEPFL</sequence>
<accession>A0AAD4NV75</accession>
<evidence type="ECO:0008006" key="4">
    <source>
        <dbReference type="Google" id="ProtNLM"/>
    </source>
</evidence>
<evidence type="ECO:0000256" key="1">
    <source>
        <dbReference type="SAM" id="MobiDB-lite"/>
    </source>
</evidence>
<comment type="caution">
    <text evidence="2">The sequence shown here is derived from an EMBL/GenBank/DDBJ whole genome shotgun (WGS) entry which is preliminary data.</text>
</comment>
<reference evidence="2" key="1">
    <citation type="submission" date="2021-07" db="EMBL/GenBank/DDBJ databases">
        <title>Genome Resource of American Ginseng Black Spot Pathogen Alternaria panax.</title>
        <authorList>
            <person name="Qiu C."/>
            <person name="Wang W."/>
            <person name="Liu Z."/>
        </authorList>
    </citation>
    <scope>NUCLEOTIDE SEQUENCE</scope>
    <source>
        <strain evidence="2">BNCC115425</strain>
    </source>
</reference>
<evidence type="ECO:0000313" key="2">
    <source>
        <dbReference type="EMBL" id="KAG9195877.1"/>
    </source>
</evidence>
<organism evidence="2 3">
    <name type="scientific">Alternaria panax</name>
    <dbReference type="NCBI Taxonomy" id="48097"/>
    <lineage>
        <taxon>Eukaryota</taxon>
        <taxon>Fungi</taxon>
        <taxon>Dikarya</taxon>
        <taxon>Ascomycota</taxon>
        <taxon>Pezizomycotina</taxon>
        <taxon>Dothideomycetes</taxon>
        <taxon>Pleosporomycetidae</taxon>
        <taxon>Pleosporales</taxon>
        <taxon>Pleosporineae</taxon>
        <taxon>Pleosporaceae</taxon>
        <taxon>Alternaria</taxon>
        <taxon>Alternaria sect. Panax</taxon>
    </lineage>
</organism>
<keyword evidence="3" id="KW-1185">Reference proteome</keyword>
<dbReference type="Proteomes" id="UP001199106">
    <property type="component" value="Unassembled WGS sequence"/>
</dbReference>
<dbReference type="AlphaFoldDB" id="A0AAD4NV75"/>
<feature type="region of interest" description="Disordered" evidence="1">
    <location>
        <begin position="1"/>
        <end position="22"/>
    </location>
</feature>
<proteinExistence type="predicted"/>
<name>A0AAD4NV75_9PLEO</name>
<protein>
    <recommendedName>
        <fullName evidence="4">Myb-like domain-containing protein</fullName>
    </recommendedName>
</protein>